<dbReference type="Proteomes" id="UP000017836">
    <property type="component" value="Unassembled WGS sequence"/>
</dbReference>
<organism evidence="1 2">
    <name type="scientific">Amborella trichopoda</name>
    <dbReference type="NCBI Taxonomy" id="13333"/>
    <lineage>
        <taxon>Eukaryota</taxon>
        <taxon>Viridiplantae</taxon>
        <taxon>Streptophyta</taxon>
        <taxon>Embryophyta</taxon>
        <taxon>Tracheophyta</taxon>
        <taxon>Spermatophyta</taxon>
        <taxon>Magnoliopsida</taxon>
        <taxon>Amborellales</taxon>
        <taxon>Amborellaceae</taxon>
        <taxon>Amborella</taxon>
    </lineage>
</organism>
<protein>
    <submittedName>
        <fullName evidence="1">Uncharacterized protein</fullName>
    </submittedName>
</protein>
<dbReference type="EMBL" id="KI395582">
    <property type="protein sequence ID" value="ERM98064.1"/>
    <property type="molecule type" value="Genomic_DNA"/>
</dbReference>
<name>U5CUP7_AMBTC</name>
<dbReference type="HOGENOM" id="CLU_2405809_0_0_1"/>
<keyword evidence="2" id="KW-1185">Reference proteome</keyword>
<dbReference type="Gramene" id="ERM98064">
    <property type="protein sequence ID" value="ERM98064"/>
    <property type="gene ID" value="AMTR_s05463p00002220"/>
</dbReference>
<feature type="non-terminal residue" evidence="1">
    <location>
        <position position="1"/>
    </location>
</feature>
<proteinExistence type="predicted"/>
<sequence>PPEAACAVISDSRPISALVKFNGVNHPDLESTSRSSTQGFILQMSCELGQPARDQYQSYTLLSPIVCHFFLGKNEADFRTEREGSCSRYWKRP</sequence>
<gene>
    <name evidence="1" type="ORF">AMTR_s05463p00002220</name>
</gene>
<accession>U5CUP7</accession>
<reference evidence="2" key="1">
    <citation type="journal article" date="2013" name="Science">
        <title>The Amborella genome and the evolution of flowering plants.</title>
        <authorList>
            <consortium name="Amborella Genome Project"/>
        </authorList>
    </citation>
    <scope>NUCLEOTIDE SEQUENCE [LARGE SCALE GENOMIC DNA]</scope>
</reference>
<evidence type="ECO:0000313" key="2">
    <source>
        <dbReference type="Proteomes" id="UP000017836"/>
    </source>
</evidence>
<evidence type="ECO:0000313" key="1">
    <source>
        <dbReference type="EMBL" id="ERM98064.1"/>
    </source>
</evidence>
<dbReference type="AlphaFoldDB" id="U5CUP7"/>